<keyword evidence="5" id="KW-0378">Hydrolase</keyword>
<dbReference type="EC" id="3.6.1.1" evidence="3"/>
<dbReference type="Pfam" id="PF00719">
    <property type="entry name" value="Pyrophosphatase"/>
    <property type="match status" value="1"/>
</dbReference>
<dbReference type="AlphaFoldDB" id="A0A6P6RWJ2"/>
<dbReference type="Gene3D" id="3.90.80.10">
    <property type="entry name" value="Inorganic pyrophosphatase"/>
    <property type="match status" value="2"/>
</dbReference>
<sequence length="298" mass="31479">MRVSSLAAFAASPWPQSLLHLAAASGSNRGLRHSRILGAATAAATTTLTTSTENDAAFAGGDCKPVQQGTPGNKDFAVFFQRLCGSPCSPWHDLPLLEKDPTFQNSPFQPSPAVAAAAAAAAAAVTSKGRDAAFAASSLPLVQFVAEISCGSALKNEIRLQEAFNPIRQDRHKDGQPTSLVIGALALIDSGEVDYKILVVSASSPFFSALHSPTDLQILRPGFLDTVKDWFRRYKVGGAPGGPSKENTFGYGGAPLDAAAAWRMIQEAHERYVELRKNPSRASHLWLPPDTTPTGQAA</sequence>
<proteinExistence type="inferred from homology"/>
<name>A0A6P6RWJ2_9EIME</name>
<evidence type="ECO:0000313" key="7">
    <source>
        <dbReference type="Proteomes" id="UP000515125"/>
    </source>
</evidence>
<protein>
    <recommendedName>
        <fullName evidence="3">inorganic diphosphatase</fullName>
        <ecNumber evidence="3">3.6.1.1</ecNumber>
    </recommendedName>
</protein>
<dbReference type="Proteomes" id="UP000515125">
    <property type="component" value="Unplaced"/>
</dbReference>
<evidence type="ECO:0000256" key="4">
    <source>
        <dbReference type="ARBA" id="ARBA00022723"/>
    </source>
</evidence>
<keyword evidence="7" id="KW-1185">Reference proteome</keyword>
<dbReference type="GO" id="GO:0004427">
    <property type="term" value="F:inorganic diphosphate phosphatase activity"/>
    <property type="evidence" value="ECO:0007669"/>
    <property type="project" value="UniProtKB-EC"/>
</dbReference>
<keyword evidence="6" id="KW-0460">Magnesium</keyword>
<gene>
    <name evidence="8" type="primary">LOC34622717</name>
</gene>
<evidence type="ECO:0000256" key="1">
    <source>
        <dbReference type="ARBA" id="ARBA00001946"/>
    </source>
</evidence>
<dbReference type="OrthoDB" id="1608002at2759"/>
<evidence type="ECO:0000313" key="8">
    <source>
        <dbReference type="RefSeq" id="XP_026192263.1"/>
    </source>
</evidence>
<dbReference type="SUPFAM" id="SSF50324">
    <property type="entry name" value="Inorganic pyrophosphatase"/>
    <property type="match status" value="1"/>
</dbReference>
<evidence type="ECO:0000256" key="3">
    <source>
        <dbReference type="ARBA" id="ARBA00012146"/>
    </source>
</evidence>
<keyword evidence="4" id="KW-0479">Metal-binding</keyword>
<dbReference type="GO" id="GO:0006796">
    <property type="term" value="P:phosphate-containing compound metabolic process"/>
    <property type="evidence" value="ECO:0007669"/>
    <property type="project" value="InterPro"/>
</dbReference>
<dbReference type="GO" id="GO:0005737">
    <property type="term" value="C:cytoplasm"/>
    <property type="evidence" value="ECO:0007669"/>
    <property type="project" value="InterPro"/>
</dbReference>
<dbReference type="InterPro" id="IPR036649">
    <property type="entry name" value="Pyrophosphatase_sf"/>
</dbReference>
<dbReference type="PANTHER" id="PTHR10286">
    <property type="entry name" value="INORGANIC PYROPHOSPHATASE"/>
    <property type="match status" value="1"/>
</dbReference>
<accession>A0A6P6RWJ2</accession>
<evidence type="ECO:0000256" key="2">
    <source>
        <dbReference type="ARBA" id="ARBA00006220"/>
    </source>
</evidence>
<dbReference type="GO" id="GO:0000287">
    <property type="term" value="F:magnesium ion binding"/>
    <property type="evidence" value="ECO:0007669"/>
    <property type="project" value="InterPro"/>
</dbReference>
<comment type="cofactor">
    <cofactor evidence="1">
        <name>Mg(2+)</name>
        <dbReference type="ChEBI" id="CHEBI:18420"/>
    </cofactor>
</comment>
<organism evidence="7 8">
    <name type="scientific">Cyclospora cayetanensis</name>
    <dbReference type="NCBI Taxonomy" id="88456"/>
    <lineage>
        <taxon>Eukaryota</taxon>
        <taxon>Sar</taxon>
        <taxon>Alveolata</taxon>
        <taxon>Apicomplexa</taxon>
        <taxon>Conoidasida</taxon>
        <taxon>Coccidia</taxon>
        <taxon>Eucoccidiorida</taxon>
        <taxon>Eimeriorina</taxon>
        <taxon>Eimeriidae</taxon>
        <taxon>Cyclospora</taxon>
    </lineage>
</organism>
<comment type="similarity">
    <text evidence="2">Belongs to the PPase family.</text>
</comment>
<dbReference type="GeneID" id="34622717"/>
<dbReference type="RefSeq" id="XP_026192263.1">
    <property type="nucleotide sequence ID" value="XM_026336478.1"/>
</dbReference>
<evidence type="ECO:0000256" key="6">
    <source>
        <dbReference type="ARBA" id="ARBA00022842"/>
    </source>
</evidence>
<reference evidence="8" key="1">
    <citation type="submission" date="2025-08" db="UniProtKB">
        <authorList>
            <consortium name="RefSeq"/>
        </authorList>
    </citation>
    <scope>IDENTIFICATION</scope>
</reference>
<evidence type="ECO:0000256" key="5">
    <source>
        <dbReference type="ARBA" id="ARBA00022801"/>
    </source>
</evidence>
<dbReference type="InterPro" id="IPR008162">
    <property type="entry name" value="Pyrophosphatase"/>
</dbReference>